<keyword evidence="3" id="KW-0812">Transmembrane</keyword>
<gene>
    <name evidence="7" type="ORF">ADEAN_000546400</name>
</gene>
<evidence type="ECO:0000256" key="2">
    <source>
        <dbReference type="ARBA" id="ARBA00009160"/>
    </source>
</evidence>
<dbReference type="InterPro" id="IPR002048">
    <property type="entry name" value="EF_hand_dom"/>
</dbReference>
<evidence type="ECO:0000256" key="4">
    <source>
        <dbReference type="ARBA" id="ARBA00022989"/>
    </source>
</evidence>
<dbReference type="Proteomes" id="UP000515908">
    <property type="component" value="Chromosome 10"/>
</dbReference>
<dbReference type="PANTHER" id="PTHR21346:SF10">
    <property type="entry name" value="TRANSMEMBRANE PROTEIN"/>
    <property type="match status" value="1"/>
</dbReference>
<name>A0A7G2CDQ2_9TRYP</name>
<keyword evidence="8" id="KW-1185">Reference proteome</keyword>
<evidence type="ECO:0000259" key="6">
    <source>
        <dbReference type="PROSITE" id="PS50222"/>
    </source>
</evidence>
<dbReference type="PROSITE" id="PS50222">
    <property type="entry name" value="EF_HAND_2"/>
    <property type="match status" value="1"/>
</dbReference>
<dbReference type="EMBL" id="LR877154">
    <property type="protein sequence ID" value="CAD2217978.1"/>
    <property type="molecule type" value="Genomic_DNA"/>
</dbReference>
<dbReference type="Pfam" id="PF04930">
    <property type="entry name" value="FUN14"/>
    <property type="match status" value="1"/>
</dbReference>
<dbReference type="InterPro" id="IPR018247">
    <property type="entry name" value="EF_Hand_1_Ca_BS"/>
</dbReference>
<dbReference type="VEuPathDB" id="TriTrypDB:ADEAN_000546400"/>
<dbReference type="GO" id="GO:0005509">
    <property type="term" value="F:calcium ion binding"/>
    <property type="evidence" value="ECO:0007669"/>
    <property type="project" value="InterPro"/>
</dbReference>
<protein>
    <submittedName>
        <fullName evidence="7">FUN14 family, putative</fullName>
    </submittedName>
</protein>
<proteinExistence type="inferred from homology"/>
<organism evidence="7 8">
    <name type="scientific">Angomonas deanei</name>
    <dbReference type="NCBI Taxonomy" id="59799"/>
    <lineage>
        <taxon>Eukaryota</taxon>
        <taxon>Discoba</taxon>
        <taxon>Euglenozoa</taxon>
        <taxon>Kinetoplastea</taxon>
        <taxon>Metakinetoplastina</taxon>
        <taxon>Trypanosomatida</taxon>
        <taxon>Trypanosomatidae</taxon>
        <taxon>Strigomonadinae</taxon>
        <taxon>Angomonas</taxon>
    </lineage>
</organism>
<comment type="subcellular location">
    <subcellularLocation>
        <location evidence="1">Membrane</location>
    </subcellularLocation>
</comment>
<keyword evidence="5" id="KW-0472">Membrane</keyword>
<dbReference type="InterPro" id="IPR007014">
    <property type="entry name" value="FUN14"/>
</dbReference>
<sequence length="126" mass="13136">MAPSIPTPSKSSDNGKAGLYAKEFGVSGIMGAAVGVATRRLTSDALYGAGLCFVGLQTLAYLGFVSINWTAISGAISDLCDQNGDGKLDMEDVKIFFKKMMGYLSRGLPDAAGFTSGFFVGVKYLA</sequence>
<keyword evidence="4" id="KW-1133">Transmembrane helix</keyword>
<evidence type="ECO:0000256" key="3">
    <source>
        <dbReference type="ARBA" id="ARBA00022692"/>
    </source>
</evidence>
<dbReference type="AlphaFoldDB" id="A0A7G2CDQ2"/>
<dbReference type="PROSITE" id="PS00018">
    <property type="entry name" value="EF_HAND_1"/>
    <property type="match status" value="1"/>
</dbReference>
<evidence type="ECO:0000256" key="5">
    <source>
        <dbReference type="ARBA" id="ARBA00023136"/>
    </source>
</evidence>
<accession>A0A7G2CDQ2</accession>
<dbReference type="GO" id="GO:0016020">
    <property type="term" value="C:membrane"/>
    <property type="evidence" value="ECO:0007669"/>
    <property type="project" value="UniProtKB-SubCell"/>
</dbReference>
<comment type="similarity">
    <text evidence="2">Belongs to the FUN14 family.</text>
</comment>
<dbReference type="PANTHER" id="PTHR21346">
    <property type="entry name" value="FUN14 DOMAIN CONTAINING"/>
    <property type="match status" value="1"/>
</dbReference>
<reference evidence="7 8" key="1">
    <citation type="submission" date="2020-08" db="EMBL/GenBank/DDBJ databases">
        <authorList>
            <person name="Newling K."/>
            <person name="Davey J."/>
            <person name="Forrester S."/>
        </authorList>
    </citation>
    <scope>NUCLEOTIDE SEQUENCE [LARGE SCALE GENOMIC DNA]</scope>
    <source>
        <strain evidence="8">Crithidia deanei Carvalho (ATCC PRA-265)</strain>
    </source>
</reference>
<feature type="domain" description="EF-hand" evidence="6">
    <location>
        <begin position="78"/>
        <end position="103"/>
    </location>
</feature>
<evidence type="ECO:0000313" key="8">
    <source>
        <dbReference type="Proteomes" id="UP000515908"/>
    </source>
</evidence>
<evidence type="ECO:0000256" key="1">
    <source>
        <dbReference type="ARBA" id="ARBA00004370"/>
    </source>
</evidence>
<evidence type="ECO:0000313" key="7">
    <source>
        <dbReference type="EMBL" id="CAD2217978.1"/>
    </source>
</evidence>